<dbReference type="InterPro" id="IPR008258">
    <property type="entry name" value="Transglycosylase_SLT_dom_1"/>
</dbReference>
<reference evidence="2" key="1">
    <citation type="submission" date="2020-03" db="EMBL/GenBank/DDBJ databases">
        <title>The deep terrestrial virosphere.</title>
        <authorList>
            <person name="Holmfeldt K."/>
            <person name="Nilsson E."/>
            <person name="Simone D."/>
            <person name="Lopez-Fernandez M."/>
            <person name="Wu X."/>
            <person name="de Brujin I."/>
            <person name="Lundin D."/>
            <person name="Andersson A."/>
            <person name="Bertilsson S."/>
            <person name="Dopson M."/>
        </authorList>
    </citation>
    <scope>NUCLEOTIDE SEQUENCE</scope>
    <source>
        <strain evidence="3">MM415A02137</strain>
        <strain evidence="2">MM415B01889</strain>
    </source>
</reference>
<proteinExistence type="predicted"/>
<evidence type="ECO:0000313" key="3">
    <source>
        <dbReference type="EMBL" id="QJA73988.1"/>
    </source>
</evidence>
<accession>A0A6M3IFW0</accession>
<dbReference type="EMBL" id="MT142066">
    <property type="protein sequence ID" value="QJA73988.1"/>
    <property type="molecule type" value="Genomic_DNA"/>
</dbReference>
<protein>
    <submittedName>
        <fullName evidence="2">Putative transglycosylase</fullName>
    </submittedName>
</protein>
<organism evidence="2">
    <name type="scientific">viral metagenome</name>
    <dbReference type="NCBI Taxonomy" id="1070528"/>
    <lineage>
        <taxon>unclassified sequences</taxon>
        <taxon>metagenomes</taxon>
        <taxon>organismal metagenomes</taxon>
    </lineage>
</organism>
<dbReference type="InterPro" id="IPR023346">
    <property type="entry name" value="Lysozyme-like_dom_sf"/>
</dbReference>
<dbReference type="SUPFAM" id="SSF53955">
    <property type="entry name" value="Lysozyme-like"/>
    <property type="match status" value="1"/>
</dbReference>
<feature type="domain" description="Transglycosylase SLT" evidence="1">
    <location>
        <begin position="19"/>
        <end position="92"/>
    </location>
</feature>
<evidence type="ECO:0000313" key="2">
    <source>
        <dbReference type="EMBL" id="QJA56305.1"/>
    </source>
</evidence>
<sequence length="123" mass="13783">MSLTQKQIETKTKIDFYSRLFGVDPLWAAAVAMVESALGEHQKSPTGARGVFQMTSIAMKDLLQSMEVIDDDTLDIVCGIAFLKLLLKRWKTIEVATNHYCDPGDISFYLARVEKFMGEFANA</sequence>
<dbReference type="Pfam" id="PF01464">
    <property type="entry name" value="SLT"/>
    <property type="match status" value="1"/>
</dbReference>
<dbReference type="AlphaFoldDB" id="A0A6M3IFW0"/>
<dbReference type="EMBL" id="MT141210">
    <property type="protein sequence ID" value="QJA56305.1"/>
    <property type="molecule type" value="Genomic_DNA"/>
</dbReference>
<evidence type="ECO:0000259" key="1">
    <source>
        <dbReference type="Pfam" id="PF01464"/>
    </source>
</evidence>
<gene>
    <name evidence="3" type="ORF">MM415A02137_0009</name>
    <name evidence="2" type="ORF">MM415B01889_0013</name>
</gene>
<dbReference type="Gene3D" id="1.10.530.10">
    <property type="match status" value="1"/>
</dbReference>
<name>A0A6M3IFW0_9ZZZZ</name>